<dbReference type="Gene3D" id="3.40.395.10">
    <property type="entry name" value="Adenoviral Proteinase, Chain A"/>
    <property type="match status" value="1"/>
</dbReference>
<dbReference type="Proteomes" id="UP000572817">
    <property type="component" value="Unassembled WGS sequence"/>
</dbReference>
<protein>
    <recommendedName>
        <fullName evidence="6">Ubiquitin-like protease family profile domain-containing protein</fullName>
    </recommendedName>
</protein>
<feature type="compositionally biased region" description="Polar residues" evidence="5">
    <location>
        <begin position="795"/>
        <end position="811"/>
    </location>
</feature>
<dbReference type="PANTHER" id="PTHR12606:SF141">
    <property type="entry name" value="GH15225P-RELATED"/>
    <property type="match status" value="1"/>
</dbReference>
<feature type="domain" description="Ubiquitin-like protease family profile" evidence="6">
    <location>
        <begin position="381"/>
        <end position="549"/>
    </location>
</feature>
<evidence type="ECO:0000256" key="3">
    <source>
        <dbReference type="ARBA" id="ARBA00022801"/>
    </source>
</evidence>
<name>A0A8H4N8M3_9PEZI</name>
<dbReference type="GO" id="GO:0005634">
    <property type="term" value="C:nucleus"/>
    <property type="evidence" value="ECO:0007669"/>
    <property type="project" value="TreeGrafter"/>
</dbReference>
<keyword evidence="8" id="KW-1185">Reference proteome</keyword>
<feature type="region of interest" description="Disordered" evidence="5">
    <location>
        <begin position="1202"/>
        <end position="1230"/>
    </location>
</feature>
<dbReference type="OrthoDB" id="4789692at2759"/>
<dbReference type="GO" id="GO:0006508">
    <property type="term" value="P:proteolysis"/>
    <property type="evidence" value="ECO:0007669"/>
    <property type="project" value="UniProtKB-KW"/>
</dbReference>
<dbReference type="InterPro" id="IPR003653">
    <property type="entry name" value="Peptidase_C48_C"/>
</dbReference>
<feature type="compositionally biased region" description="Basic and acidic residues" evidence="5">
    <location>
        <begin position="1214"/>
        <end position="1230"/>
    </location>
</feature>
<feature type="region of interest" description="Disordered" evidence="5">
    <location>
        <begin position="210"/>
        <end position="341"/>
    </location>
</feature>
<feature type="compositionally biased region" description="Polar residues" evidence="5">
    <location>
        <begin position="659"/>
        <end position="669"/>
    </location>
</feature>
<feature type="compositionally biased region" description="Basic and acidic residues" evidence="5">
    <location>
        <begin position="280"/>
        <end position="289"/>
    </location>
</feature>
<accession>A0A8H4N8M3</accession>
<feature type="region of interest" description="Disordered" evidence="5">
    <location>
        <begin position="652"/>
        <end position="673"/>
    </location>
</feature>
<dbReference type="Pfam" id="PF02902">
    <property type="entry name" value="Peptidase_C48"/>
    <property type="match status" value="1"/>
</dbReference>
<feature type="compositionally biased region" description="Low complexity" evidence="5">
    <location>
        <begin position="812"/>
        <end position="822"/>
    </location>
</feature>
<evidence type="ECO:0000313" key="8">
    <source>
        <dbReference type="Proteomes" id="UP000572817"/>
    </source>
</evidence>
<dbReference type="EMBL" id="WWBZ02000010">
    <property type="protein sequence ID" value="KAF4311293.1"/>
    <property type="molecule type" value="Genomic_DNA"/>
</dbReference>
<dbReference type="GO" id="GO:0016926">
    <property type="term" value="P:protein desumoylation"/>
    <property type="evidence" value="ECO:0007669"/>
    <property type="project" value="TreeGrafter"/>
</dbReference>
<comment type="caution">
    <text evidence="7">The sequence shown here is derived from an EMBL/GenBank/DDBJ whole genome shotgun (WGS) entry which is preliminary data.</text>
</comment>
<dbReference type="PANTHER" id="PTHR12606">
    <property type="entry name" value="SENTRIN/SUMO-SPECIFIC PROTEASE"/>
    <property type="match status" value="1"/>
</dbReference>
<evidence type="ECO:0000259" key="6">
    <source>
        <dbReference type="PROSITE" id="PS50600"/>
    </source>
</evidence>
<evidence type="ECO:0000256" key="2">
    <source>
        <dbReference type="ARBA" id="ARBA00022670"/>
    </source>
</evidence>
<organism evidence="7 8">
    <name type="scientific">Botryosphaeria dothidea</name>
    <dbReference type="NCBI Taxonomy" id="55169"/>
    <lineage>
        <taxon>Eukaryota</taxon>
        <taxon>Fungi</taxon>
        <taxon>Dikarya</taxon>
        <taxon>Ascomycota</taxon>
        <taxon>Pezizomycotina</taxon>
        <taxon>Dothideomycetes</taxon>
        <taxon>Dothideomycetes incertae sedis</taxon>
        <taxon>Botryosphaeriales</taxon>
        <taxon>Botryosphaeriaceae</taxon>
        <taxon>Botryosphaeria</taxon>
    </lineage>
</organism>
<feature type="region of interest" description="Disordered" evidence="5">
    <location>
        <begin position="1"/>
        <end position="22"/>
    </location>
</feature>
<reference evidence="7" key="1">
    <citation type="submission" date="2020-04" db="EMBL/GenBank/DDBJ databases">
        <title>Genome Assembly and Annotation of Botryosphaeria dothidea sdau 11-99, a Latent Pathogen of Apple Fruit Ring Rot in China.</title>
        <authorList>
            <person name="Yu C."/>
            <person name="Diao Y."/>
            <person name="Lu Q."/>
            <person name="Zhao J."/>
            <person name="Cui S."/>
            <person name="Peng C."/>
            <person name="He B."/>
            <person name="Liu H."/>
        </authorList>
    </citation>
    <scope>NUCLEOTIDE SEQUENCE [LARGE SCALE GENOMIC DNA]</scope>
    <source>
        <strain evidence="7">Sdau11-99</strain>
    </source>
</reference>
<dbReference type="SUPFAM" id="SSF54001">
    <property type="entry name" value="Cysteine proteinases"/>
    <property type="match status" value="1"/>
</dbReference>
<evidence type="ECO:0000313" key="7">
    <source>
        <dbReference type="EMBL" id="KAF4311293.1"/>
    </source>
</evidence>
<evidence type="ECO:0000256" key="4">
    <source>
        <dbReference type="ARBA" id="ARBA00022807"/>
    </source>
</evidence>
<feature type="compositionally biased region" description="Basic and acidic residues" evidence="5">
    <location>
        <begin position="255"/>
        <end position="264"/>
    </location>
</feature>
<gene>
    <name evidence="7" type="ORF">GTA08_BOTSDO13071</name>
</gene>
<feature type="compositionally biased region" description="Basic and acidic residues" evidence="5">
    <location>
        <begin position="232"/>
        <end position="241"/>
    </location>
</feature>
<keyword evidence="2" id="KW-0645">Protease</keyword>
<evidence type="ECO:0000256" key="1">
    <source>
        <dbReference type="ARBA" id="ARBA00005234"/>
    </source>
</evidence>
<dbReference type="InterPro" id="IPR038765">
    <property type="entry name" value="Papain-like_cys_pep_sf"/>
</dbReference>
<comment type="similarity">
    <text evidence="1">Belongs to the peptidase C48 family.</text>
</comment>
<keyword evidence="3" id="KW-0378">Hydrolase</keyword>
<dbReference type="PROSITE" id="PS50600">
    <property type="entry name" value="ULP_PROTEASE"/>
    <property type="match status" value="1"/>
</dbReference>
<dbReference type="GO" id="GO:0016929">
    <property type="term" value="F:deSUMOylase activity"/>
    <property type="evidence" value="ECO:0007669"/>
    <property type="project" value="TreeGrafter"/>
</dbReference>
<feature type="region of interest" description="Disordered" evidence="5">
    <location>
        <begin position="751"/>
        <end position="822"/>
    </location>
</feature>
<evidence type="ECO:0000256" key="5">
    <source>
        <dbReference type="SAM" id="MobiDB-lite"/>
    </source>
</evidence>
<feature type="compositionally biased region" description="Low complexity" evidence="5">
    <location>
        <begin position="214"/>
        <end position="226"/>
    </location>
</feature>
<proteinExistence type="inferred from homology"/>
<sequence length="1401" mass="157714">MSHKRGAASLTRTTSEKRRKIYDRADTTVPFTSRIDVPDQNTASAPSVIICEYCRSRGDKFLQQQLATFPVTDNVETHGTKYQAGDMVKVRSSVFLAWLFETEKTKTRKQLLKGKIDPSHKLILSSHADTVPVDALAGLISPDERKVVCTNWVLHSDAAQTIRMAELHDGCFMRSLIEKFRAREPSEGSAAPSGTPDNIVWQRKNGGLARLRDQASAQSEVSASSSGPEALELEKQRKEEEGMVGARARNRVGGKTKEMREQDLKRKKRRQILEAPGISPDDHRTKEENGNSSNNNCPRSAPGARYPNTAKRPMLDAPSSNVSPDVPRDGPSSVPILPDQLDCSSDSYIAGGEERRIPFSQRSAIRNALETNCFEEYTNHASLTVDDIYTLIPKDKNEQLPCLNDNIVDGYITMLTKKACEKDGCLEADESSNKVRSYGAVTCLWWRSKNFLLQNKGLLSSVNNLFLPFCDGGHWRLLVVSGKRKTIQYFDSLSYPSEGFVDRVREWIKLTLGDAYNENDWKTVEEQRSPQQDNTVDCGVAVLLNARAIVIGLPLHPNLYSFERKVMLAIRYELAVDLLSSTVDLRALPSAIQMKDPAGIDKMTVQTIHKPNPSNIVATMEYALDASDFGEYASSHEEDMFIIRNGTDVMDKTNRDGPRSTTYLNTSDRPATDSKTVEFEVEAGSPVSQGFMDTRAPRVALAPGPTIEVTKNQRDHDYVQNSKREASDLQLETLPRMRPIFAGMRATQPLQRIKSKKTMKPGASGNPPHGLGRRLREYSSQSSLRPVCIRPTELSLDNNDSGSRGNAAEQQSTSFSARSVVASARTHQGRNLFDGLDSATPQMSWNNVDPPLKAASRRKGVSKIGISRPAEIEEEDWKRMSPAEQRRVWHVYCIQSETLGQRAPSPCEQCKERRDNSKKTSRLESCSFVQESPSAEVPCGEAQLTAGVGRNTIDASLASRPQPPLWNAVVWVTFPDNYPFHQSTTLFIYNSPEDLQKLDRNVWVWFKEASGSGLGDSAVMRDEHGIYVHQGLVTMLAVQHGDRPKESFSVRLHEWGWLKGQLQKLQKPQKDDLLSTCSGSHDGNGKLLLSNSGGQLQSTVIFIHATTHKPPEIQHVYEDVRMLRLTSGAKIRVYPNMREWRQDQEKIEDIQVLDEIAKSSGRLAYSTVLKRSHSEGKRHVKIVDENHNKWEAISNLTCTYQPHRLERRSRKHKKEDQKDQEDQKHQEERAAFGSRPHWFHQEYVSGLSRGEFRVFIRPKPNNEEDIRGRRSEVIALAWTSWNVKGELHIVKANENHFGGSPDSKCGALSKSDLKDFCLYVFEKLRARKSPYYESLEVGVRLDVGVADSQGQTRFFVNEITRWYNAHYFSYAILAKPWTKICKAFAETFSSYVHDGMPDIVD</sequence>
<keyword evidence="4" id="KW-0788">Thiol protease</keyword>